<dbReference type="EMBL" id="MN739162">
    <property type="protein sequence ID" value="QHS91567.1"/>
    <property type="molecule type" value="Genomic_DNA"/>
</dbReference>
<sequence>MDWKLQSGLAAAGGLIVLIVSAGYKSYRFSDLPSGVESGITFLIGSVLTAILVFMGGFDSWTKDLSGLFGEVDLTKTPTVETNDLSSVAKSVGDSMSSMKGWFQSDSSDEEMMVGIMPM</sequence>
<evidence type="ECO:0000256" key="1">
    <source>
        <dbReference type="SAM" id="Phobius"/>
    </source>
</evidence>
<keyword evidence="1" id="KW-0472">Membrane</keyword>
<protein>
    <submittedName>
        <fullName evidence="2">Uncharacterized protein</fullName>
    </submittedName>
</protein>
<reference evidence="2" key="1">
    <citation type="journal article" date="2020" name="Nature">
        <title>Giant virus diversity and host interactions through global metagenomics.</title>
        <authorList>
            <person name="Schulz F."/>
            <person name="Roux S."/>
            <person name="Paez-Espino D."/>
            <person name="Jungbluth S."/>
            <person name="Walsh D.A."/>
            <person name="Denef V.J."/>
            <person name="McMahon K.D."/>
            <person name="Konstantinidis K.T."/>
            <person name="Eloe-Fadrosh E.A."/>
            <person name="Kyrpides N.C."/>
            <person name="Woyke T."/>
        </authorList>
    </citation>
    <scope>NUCLEOTIDE SEQUENCE</scope>
    <source>
        <strain evidence="2">GVMAG-M-3300013006-15</strain>
    </source>
</reference>
<name>A0A6C0BGV4_9ZZZZ</name>
<keyword evidence="1" id="KW-0812">Transmembrane</keyword>
<organism evidence="2">
    <name type="scientific">viral metagenome</name>
    <dbReference type="NCBI Taxonomy" id="1070528"/>
    <lineage>
        <taxon>unclassified sequences</taxon>
        <taxon>metagenomes</taxon>
        <taxon>organismal metagenomes</taxon>
    </lineage>
</organism>
<evidence type="ECO:0000313" key="2">
    <source>
        <dbReference type="EMBL" id="QHS91567.1"/>
    </source>
</evidence>
<accession>A0A6C0BGV4</accession>
<feature type="transmembrane region" description="Helical" evidence="1">
    <location>
        <begin position="38"/>
        <end position="58"/>
    </location>
</feature>
<proteinExistence type="predicted"/>
<keyword evidence="1" id="KW-1133">Transmembrane helix</keyword>
<dbReference type="AlphaFoldDB" id="A0A6C0BGV4"/>